<dbReference type="AlphaFoldDB" id="A0A1D7QRI4"/>
<gene>
    <name evidence="3" type="ORF">BBEV_0217</name>
</gene>
<organism evidence="3 4">
    <name type="scientific">Salisediminibacterium beveridgei</name>
    <dbReference type="NCBI Taxonomy" id="632773"/>
    <lineage>
        <taxon>Bacteria</taxon>
        <taxon>Bacillati</taxon>
        <taxon>Bacillota</taxon>
        <taxon>Bacilli</taxon>
        <taxon>Bacillales</taxon>
        <taxon>Bacillaceae</taxon>
        <taxon>Salisediminibacterium</taxon>
    </lineage>
</organism>
<accession>A0A1D7QRI4</accession>
<name>A0A1D7QRI4_9BACI</name>
<feature type="chain" id="PRO_5039103075" description="Lipoprotein" evidence="2">
    <location>
        <begin position="21"/>
        <end position="48"/>
    </location>
</feature>
<reference evidence="3 4" key="1">
    <citation type="submission" date="2015-08" db="EMBL/GenBank/DDBJ databases">
        <title>The complete genome sequence of Bacillus beveridgei MLTeJB.</title>
        <authorList>
            <person name="Hanson T.E."/>
            <person name="Mesa C."/>
            <person name="Basesman S.M."/>
            <person name="Oremland R.S."/>
        </authorList>
    </citation>
    <scope>NUCLEOTIDE SEQUENCE [LARGE SCALE GENOMIC DNA]</scope>
    <source>
        <strain evidence="3 4">MLTeJB</strain>
    </source>
</reference>
<dbReference type="Proteomes" id="UP000094463">
    <property type="component" value="Chromosome"/>
</dbReference>
<dbReference type="RefSeq" id="WP_198155035.1">
    <property type="nucleotide sequence ID" value="NZ_CP012502.1"/>
</dbReference>
<feature type="signal peptide" evidence="2">
    <location>
        <begin position="1"/>
        <end position="20"/>
    </location>
</feature>
<evidence type="ECO:0000256" key="1">
    <source>
        <dbReference type="SAM" id="MobiDB-lite"/>
    </source>
</evidence>
<keyword evidence="2" id="KW-0732">Signal</keyword>
<dbReference type="PROSITE" id="PS51257">
    <property type="entry name" value="PROKAR_LIPOPROTEIN"/>
    <property type="match status" value="1"/>
</dbReference>
<feature type="compositionally biased region" description="Acidic residues" evidence="1">
    <location>
        <begin position="28"/>
        <end position="37"/>
    </location>
</feature>
<feature type="region of interest" description="Disordered" evidence="1">
    <location>
        <begin position="28"/>
        <end position="48"/>
    </location>
</feature>
<keyword evidence="4" id="KW-1185">Reference proteome</keyword>
<proteinExistence type="predicted"/>
<sequence>MKKKALIGIFSTLLALGTLGACGNVDDLNEDLNDDPMMENNDPADNNL</sequence>
<evidence type="ECO:0000313" key="3">
    <source>
        <dbReference type="EMBL" id="AOM81612.1"/>
    </source>
</evidence>
<dbReference type="KEGG" id="bbev:BBEV_0217"/>
<evidence type="ECO:0000256" key="2">
    <source>
        <dbReference type="SAM" id="SignalP"/>
    </source>
</evidence>
<evidence type="ECO:0008006" key="5">
    <source>
        <dbReference type="Google" id="ProtNLM"/>
    </source>
</evidence>
<dbReference type="STRING" id="632773.BBEV_0217"/>
<protein>
    <recommendedName>
        <fullName evidence="5">Lipoprotein</fullName>
    </recommendedName>
</protein>
<dbReference type="EMBL" id="CP012502">
    <property type="protein sequence ID" value="AOM81612.1"/>
    <property type="molecule type" value="Genomic_DNA"/>
</dbReference>
<evidence type="ECO:0000313" key="4">
    <source>
        <dbReference type="Proteomes" id="UP000094463"/>
    </source>
</evidence>